<protein>
    <submittedName>
        <fullName evidence="1">Uncharacterized protein</fullName>
    </submittedName>
</protein>
<name>A0A8S2WLE8_9BILA</name>
<sequence length="76" mass="8951">MPPGYLVTSMSKSVYEHKLQTIVIDLKGARREELDLTIERIFHEYSTNNNQVFVLLPNISQTYLIDWKQAKYSFDL</sequence>
<reference evidence="1" key="1">
    <citation type="submission" date="2021-02" db="EMBL/GenBank/DDBJ databases">
        <authorList>
            <person name="Nowell W R."/>
        </authorList>
    </citation>
    <scope>NUCLEOTIDE SEQUENCE</scope>
</reference>
<evidence type="ECO:0000313" key="1">
    <source>
        <dbReference type="EMBL" id="CAF4449298.1"/>
    </source>
</evidence>
<proteinExistence type="predicted"/>
<accession>A0A8S2WLE8</accession>
<organism evidence="1 2">
    <name type="scientific">Rotaria magnacalcarata</name>
    <dbReference type="NCBI Taxonomy" id="392030"/>
    <lineage>
        <taxon>Eukaryota</taxon>
        <taxon>Metazoa</taxon>
        <taxon>Spiralia</taxon>
        <taxon>Gnathifera</taxon>
        <taxon>Rotifera</taxon>
        <taxon>Eurotatoria</taxon>
        <taxon>Bdelloidea</taxon>
        <taxon>Philodinida</taxon>
        <taxon>Philodinidae</taxon>
        <taxon>Rotaria</taxon>
    </lineage>
</organism>
<dbReference type="AlphaFoldDB" id="A0A8S2WLE8"/>
<comment type="caution">
    <text evidence="1">The sequence shown here is derived from an EMBL/GenBank/DDBJ whole genome shotgun (WGS) entry which is preliminary data.</text>
</comment>
<gene>
    <name evidence="1" type="ORF">SMN809_LOCUS32638</name>
</gene>
<evidence type="ECO:0000313" key="2">
    <source>
        <dbReference type="Proteomes" id="UP000676336"/>
    </source>
</evidence>
<dbReference type="Proteomes" id="UP000676336">
    <property type="component" value="Unassembled WGS sequence"/>
</dbReference>
<dbReference type="EMBL" id="CAJOBI010068995">
    <property type="protein sequence ID" value="CAF4449298.1"/>
    <property type="molecule type" value="Genomic_DNA"/>
</dbReference>
<feature type="non-terminal residue" evidence="1">
    <location>
        <position position="76"/>
    </location>
</feature>